<name>A0A5C5WIC4_9BACT</name>
<gene>
    <name evidence="1" type="ORF">Pla22_30590</name>
</gene>
<comment type="caution">
    <text evidence="1">The sequence shown here is derived from an EMBL/GenBank/DDBJ whole genome shotgun (WGS) entry which is preliminary data.</text>
</comment>
<keyword evidence="2" id="KW-1185">Reference proteome</keyword>
<evidence type="ECO:0000313" key="1">
    <source>
        <dbReference type="EMBL" id="TWT50317.1"/>
    </source>
</evidence>
<reference evidence="1 2" key="1">
    <citation type="submission" date="2019-02" db="EMBL/GenBank/DDBJ databases">
        <title>Deep-cultivation of Planctomycetes and their phenomic and genomic characterization uncovers novel biology.</title>
        <authorList>
            <person name="Wiegand S."/>
            <person name="Jogler M."/>
            <person name="Boedeker C."/>
            <person name="Pinto D."/>
            <person name="Vollmers J."/>
            <person name="Rivas-Marin E."/>
            <person name="Kohn T."/>
            <person name="Peeters S.H."/>
            <person name="Heuer A."/>
            <person name="Rast P."/>
            <person name="Oberbeckmann S."/>
            <person name="Bunk B."/>
            <person name="Jeske O."/>
            <person name="Meyerdierks A."/>
            <person name="Storesund J.E."/>
            <person name="Kallscheuer N."/>
            <person name="Luecker S."/>
            <person name="Lage O.M."/>
            <person name="Pohl T."/>
            <person name="Merkel B.J."/>
            <person name="Hornburger P."/>
            <person name="Mueller R.-W."/>
            <person name="Bruemmer F."/>
            <person name="Labrenz M."/>
            <person name="Spormann A.M."/>
            <person name="Op Den Camp H."/>
            <person name="Overmann J."/>
            <person name="Amann R."/>
            <person name="Jetten M.S.M."/>
            <person name="Mascher T."/>
            <person name="Medema M.H."/>
            <person name="Devos D.P."/>
            <person name="Kaster A.-K."/>
            <person name="Ovreas L."/>
            <person name="Rohde M."/>
            <person name="Galperin M.Y."/>
            <person name="Jogler C."/>
        </authorList>
    </citation>
    <scope>NUCLEOTIDE SEQUENCE [LARGE SCALE GENOMIC DNA]</scope>
    <source>
        <strain evidence="1 2">Pla22</strain>
    </source>
</reference>
<evidence type="ECO:0000313" key="2">
    <source>
        <dbReference type="Proteomes" id="UP000316598"/>
    </source>
</evidence>
<sequence length="58" mass="6484">MAFNLFATEYRLGKRKVFHSTVCVKHLACEFSGCDGSYCFAVSLTFAASQDKQTKPSR</sequence>
<dbReference type="Proteomes" id="UP000316598">
    <property type="component" value="Unassembled WGS sequence"/>
</dbReference>
<dbReference type="EMBL" id="SJPI01000002">
    <property type="protein sequence ID" value="TWT50317.1"/>
    <property type="molecule type" value="Genomic_DNA"/>
</dbReference>
<proteinExistence type="predicted"/>
<dbReference type="AlphaFoldDB" id="A0A5C5WIC4"/>
<organism evidence="1 2">
    <name type="scientific">Rubripirellula amarantea</name>
    <dbReference type="NCBI Taxonomy" id="2527999"/>
    <lineage>
        <taxon>Bacteria</taxon>
        <taxon>Pseudomonadati</taxon>
        <taxon>Planctomycetota</taxon>
        <taxon>Planctomycetia</taxon>
        <taxon>Pirellulales</taxon>
        <taxon>Pirellulaceae</taxon>
        <taxon>Rubripirellula</taxon>
    </lineage>
</organism>
<protein>
    <submittedName>
        <fullName evidence="1">Uncharacterized protein</fullName>
    </submittedName>
</protein>
<accession>A0A5C5WIC4</accession>